<dbReference type="Gene3D" id="3.40.1280.10">
    <property type="match status" value="1"/>
</dbReference>
<dbReference type="PIRSF" id="PIRSF004505">
    <property type="entry name" value="MT_bac"/>
    <property type="match status" value="1"/>
</dbReference>
<organism evidence="5">
    <name type="scientific">bioreactor metagenome</name>
    <dbReference type="NCBI Taxonomy" id="1076179"/>
    <lineage>
        <taxon>unclassified sequences</taxon>
        <taxon>metagenomes</taxon>
        <taxon>ecological metagenomes</taxon>
    </lineage>
</organism>
<comment type="similarity">
    <text evidence="4">Belongs to the RNA methyltransferase RlmH family.</text>
</comment>
<dbReference type="GO" id="GO:0006364">
    <property type="term" value="P:rRNA processing"/>
    <property type="evidence" value="ECO:0007669"/>
    <property type="project" value="InterPro"/>
</dbReference>
<dbReference type="PANTHER" id="PTHR33603">
    <property type="entry name" value="METHYLTRANSFERASE"/>
    <property type="match status" value="1"/>
</dbReference>
<dbReference type="InterPro" id="IPR003742">
    <property type="entry name" value="RlmH-like"/>
</dbReference>
<comment type="caution">
    <text evidence="5">The sequence shown here is derived from an EMBL/GenBank/DDBJ whole genome shotgun (WGS) entry which is preliminary data.</text>
</comment>
<evidence type="ECO:0000256" key="1">
    <source>
        <dbReference type="ARBA" id="ARBA00022603"/>
    </source>
</evidence>
<dbReference type="PANTHER" id="PTHR33603:SF1">
    <property type="entry name" value="RIBOSOMAL RNA LARGE SUBUNIT METHYLTRANSFERASE H"/>
    <property type="match status" value="1"/>
</dbReference>
<keyword evidence="3" id="KW-0949">S-adenosyl-L-methionine</keyword>
<evidence type="ECO:0000256" key="3">
    <source>
        <dbReference type="ARBA" id="ARBA00022691"/>
    </source>
</evidence>
<dbReference type="CDD" id="cd18081">
    <property type="entry name" value="RlmH-like"/>
    <property type="match status" value="1"/>
</dbReference>
<reference evidence="5" key="1">
    <citation type="submission" date="2019-08" db="EMBL/GenBank/DDBJ databases">
        <authorList>
            <person name="Kucharzyk K."/>
            <person name="Murdoch R.W."/>
            <person name="Higgins S."/>
            <person name="Loffler F."/>
        </authorList>
    </citation>
    <scope>NUCLEOTIDE SEQUENCE</scope>
</reference>
<gene>
    <name evidence="5" type="primary">rlmH_35</name>
    <name evidence="5" type="ORF">SDC9_159286</name>
</gene>
<dbReference type="EMBL" id="VSSQ01058249">
    <property type="protein sequence ID" value="MPN11977.1"/>
    <property type="molecule type" value="Genomic_DNA"/>
</dbReference>
<evidence type="ECO:0000313" key="5">
    <source>
        <dbReference type="EMBL" id="MPN11977.1"/>
    </source>
</evidence>
<keyword evidence="1 5" id="KW-0489">Methyltransferase</keyword>
<accession>A0A645FCH2</accession>
<keyword evidence="2 5" id="KW-0808">Transferase</keyword>
<evidence type="ECO:0000256" key="2">
    <source>
        <dbReference type="ARBA" id="ARBA00022679"/>
    </source>
</evidence>
<dbReference type="Pfam" id="PF02590">
    <property type="entry name" value="SPOUT_MTase"/>
    <property type="match status" value="1"/>
</dbReference>
<dbReference type="NCBIfam" id="NF000985">
    <property type="entry name" value="PRK00103.1-3"/>
    <property type="match status" value="1"/>
</dbReference>
<proteinExistence type="inferred from homology"/>
<dbReference type="InterPro" id="IPR029028">
    <property type="entry name" value="Alpha/beta_knot_MTases"/>
</dbReference>
<dbReference type="GO" id="GO:0008168">
    <property type="term" value="F:methyltransferase activity"/>
    <property type="evidence" value="ECO:0007669"/>
    <property type="project" value="UniProtKB-KW"/>
</dbReference>
<dbReference type="EC" id="2.1.1.177" evidence="5"/>
<protein>
    <submittedName>
        <fullName evidence="5">Ribosomal RNA large subunit methyltransferase H</fullName>
        <ecNumber evidence="5">2.1.1.177</ecNumber>
    </submittedName>
</protein>
<dbReference type="InterPro" id="IPR029026">
    <property type="entry name" value="tRNA_m1G_MTases_N"/>
</dbReference>
<name>A0A645FCH2_9ZZZZ</name>
<sequence>MFKIKLVCVGKLKEKYYQAAQAEYKKMLSRFADVEIAEVPDQPLQKNGMGDEAALRAEAERILPRLGGRIVACDIEGEQMKSEAFAAYIQSCMESGAGELCFVVGGSAGLAEEVKAKADLRLSFSRMTMPHRLFRVVLLEQVYRAYKIINGETYHK</sequence>
<dbReference type="SUPFAM" id="SSF75217">
    <property type="entry name" value="alpha/beta knot"/>
    <property type="match status" value="1"/>
</dbReference>
<dbReference type="GO" id="GO:0032259">
    <property type="term" value="P:methylation"/>
    <property type="evidence" value="ECO:0007669"/>
    <property type="project" value="UniProtKB-KW"/>
</dbReference>
<evidence type="ECO:0000256" key="4">
    <source>
        <dbReference type="ARBA" id="ARBA00038303"/>
    </source>
</evidence>
<dbReference type="AlphaFoldDB" id="A0A645FCH2"/>
<dbReference type="HAMAP" id="MF_00658">
    <property type="entry name" value="23SrRNA_methyltr_H"/>
    <property type="match status" value="1"/>
</dbReference>